<dbReference type="EMBL" id="BLAL01000228">
    <property type="protein sequence ID" value="GES93373.1"/>
    <property type="molecule type" value="Genomic_DNA"/>
</dbReference>
<name>A0A8H3LYA0_9GLOM</name>
<comment type="caution">
    <text evidence="2">The sequence shown here is derived from an EMBL/GenBank/DDBJ whole genome shotgun (WGS) entry which is preliminary data.</text>
</comment>
<sequence>MIFVHPNNIYPYLFHAYIYIYVYIIIEYKSLLHSGLEKSKSLKKMKKKLTKFANKISIDPLLSISIPFLSTSQASN</sequence>
<dbReference type="AlphaFoldDB" id="A0A8H3LYA0"/>
<gene>
    <name evidence="2" type="ORF">RCL2_002012800</name>
</gene>
<keyword evidence="1" id="KW-1133">Transmembrane helix</keyword>
<evidence type="ECO:0000256" key="1">
    <source>
        <dbReference type="SAM" id="Phobius"/>
    </source>
</evidence>
<organism evidence="2 3">
    <name type="scientific">Rhizophagus clarus</name>
    <dbReference type="NCBI Taxonomy" id="94130"/>
    <lineage>
        <taxon>Eukaryota</taxon>
        <taxon>Fungi</taxon>
        <taxon>Fungi incertae sedis</taxon>
        <taxon>Mucoromycota</taxon>
        <taxon>Glomeromycotina</taxon>
        <taxon>Glomeromycetes</taxon>
        <taxon>Glomerales</taxon>
        <taxon>Glomeraceae</taxon>
        <taxon>Rhizophagus</taxon>
    </lineage>
</organism>
<evidence type="ECO:0000313" key="3">
    <source>
        <dbReference type="Proteomes" id="UP000615446"/>
    </source>
</evidence>
<evidence type="ECO:0000313" key="2">
    <source>
        <dbReference type="EMBL" id="GES93373.1"/>
    </source>
</evidence>
<keyword evidence="1" id="KW-0472">Membrane</keyword>
<dbReference type="Proteomes" id="UP000615446">
    <property type="component" value="Unassembled WGS sequence"/>
</dbReference>
<keyword evidence="1" id="KW-0812">Transmembrane</keyword>
<reference evidence="2" key="1">
    <citation type="submission" date="2019-10" db="EMBL/GenBank/DDBJ databases">
        <title>Conservation and host-specific expression of non-tandemly repeated heterogenous ribosome RNA gene in arbuscular mycorrhizal fungi.</title>
        <authorList>
            <person name="Maeda T."/>
            <person name="Kobayashi Y."/>
            <person name="Nakagawa T."/>
            <person name="Ezawa T."/>
            <person name="Yamaguchi K."/>
            <person name="Bino T."/>
            <person name="Nishimoto Y."/>
            <person name="Shigenobu S."/>
            <person name="Kawaguchi M."/>
        </authorList>
    </citation>
    <scope>NUCLEOTIDE SEQUENCE</scope>
    <source>
        <strain evidence="2">HR1</strain>
    </source>
</reference>
<proteinExistence type="predicted"/>
<feature type="transmembrane region" description="Helical" evidence="1">
    <location>
        <begin position="12"/>
        <end position="31"/>
    </location>
</feature>
<protein>
    <submittedName>
        <fullName evidence="2">Uncharacterized protein</fullName>
    </submittedName>
</protein>
<accession>A0A8H3LYA0</accession>